<evidence type="ECO:0000259" key="1">
    <source>
        <dbReference type="Pfam" id="PF13847"/>
    </source>
</evidence>
<feature type="domain" description="Methyltransferase" evidence="1">
    <location>
        <begin position="41"/>
        <end position="141"/>
    </location>
</feature>
<dbReference type="InterPro" id="IPR025714">
    <property type="entry name" value="Methyltranfer_dom"/>
</dbReference>
<sequence>MENGGMRMNEWNASQYLMFGDERTQPSIDLIGRIDHVDPRRVLDIGCGPGNGTERLHLRYPDADVYGIDSSIAMIEAARQAYPRLRFDLYDASKDLPSLDHGYDIVFSNAVIQWIPDHGKLLGEMFQLLNDGGTLAVQMPINEGSPAFRVINEVIRDPKWGFTEKEFSQTNKLPVGDYVDILSGLTDVFSVWETSYYHRMKEHGEILEWVKGTKLLPFLKALEADEAKKQAFQREILEGIKGQYSRQVNGEIMFRFKRLFFTAKK</sequence>
<dbReference type="PANTHER" id="PTHR43861:SF1">
    <property type="entry name" value="TRANS-ACONITATE 2-METHYLTRANSFERASE"/>
    <property type="match status" value="1"/>
</dbReference>
<dbReference type="SUPFAM" id="SSF53335">
    <property type="entry name" value="S-adenosyl-L-methionine-dependent methyltransferases"/>
    <property type="match status" value="1"/>
</dbReference>
<dbReference type="Gene3D" id="1.10.150.290">
    <property type="entry name" value="S-adenosyl-L-methionine-dependent methyltransferases"/>
    <property type="match status" value="1"/>
</dbReference>
<reference evidence="2 3" key="1">
    <citation type="submission" date="2019-08" db="EMBL/GenBank/DDBJ databases">
        <title>Bacillus genomes from the desert of Cuatro Cienegas, Coahuila.</title>
        <authorList>
            <person name="Olmedo-Alvarez G."/>
        </authorList>
    </citation>
    <scope>NUCLEOTIDE SEQUENCE [LARGE SCALE GENOMIC DNA]</scope>
    <source>
        <strain evidence="2 3">CH108_3D</strain>
    </source>
</reference>
<dbReference type="InterPro" id="IPR029063">
    <property type="entry name" value="SAM-dependent_MTases_sf"/>
</dbReference>
<evidence type="ECO:0000313" key="2">
    <source>
        <dbReference type="EMBL" id="TYS50607.1"/>
    </source>
</evidence>
<dbReference type="GO" id="GO:0030798">
    <property type="term" value="F:trans-aconitate 2-methyltransferase activity"/>
    <property type="evidence" value="ECO:0007669"/>
    <property type="project" value="InterPro"/>
</dbReference>
<dbReference type="Pfam" id="PF13847">
    <property type="entry name" value="Methyltransf_31"/>
    <property type="match status" value="1"/>
</dbReference>
<organism evidence="2 3">
    <name type="scientific">Rossellomorea marisflavi</name>
    <dbReference type="NCBI Taxonomy" id="189381"/>
    <lineage>
        <taxon>Bacteria</taxon>
        <taxon>Bacillati</taxon>
        <taxon>Bacillota</taxon>
        <taxon>Bacilli</taxon>
        <taxon>Bacillales</taxon>
        <taxon>Bacillaceae</taxon>
        <taxon>Rossellomorea</taxon>
    </lineage>
</organism>
<dbReference type="EMBL" id="VTEQ01000007">
    <property type="protein sequence ID" value="TYS50607.1"/>
    <property type="molecule type" value="Genomic_DNA"/>
</dbReference>
<proteinExistence type="predicted"/>
<dbReference type="InterPro" id="IPR023149">
    <property type="entry name" value="Trans_acon_MeTrfase_C"/>
</dbReference>
<dbReference type="CDD" id="cd02440">
    <property type="entry name" value="AdoMet_MTases"/>
    <property type="match status" value="1"/>
</dbReference>
<keyword evidence="2" id="KW-0489">Methyltransferase</keyword>
<accession>A0A5D4RH51</accession>
<dbReference type="AlphaFoldDB" id="A0A5D4RH51"/>
<protein>
    <submittedName>
        <fullName evidence="2">Methyltransferase domain-containing protein</fullName>
    </submittedName>
</protein>
<dbReference type="PANTHER" id="PTHR43861">
    <property type="entry name" value="TRANS-ACONITATE 2-METHYLTRANSFERASE-RELATED"/>
    <property type="match status" value="1"/>
</dbReference>
<comment type="caution">
    <text evidence="2">The sequence shown here is derived from an EMBL/GenBank/DDBJ whole genome shotgun (WGS) entry which is preliminary data.</text>
</comment>
<dbReference type="GO" id="GO:0032259">
    <property type="term" value="P:methylation"/>
    <property type="evidence" value="ECO:0007669"/>
    <property type="project" value="UniProtKB-KW"/>
</dbReference>
<keyword evidence="2" id="KW-0808">Transferase</keyword>
<dbReference type="Proteomes" id="UP000322997">
    <property type="component" value="Unassembled WGS sequence"/>
</dbReference>
<name>A0A5D4RH51_9BACI</name>
<dbReference type="Gene3D" id="3.40.50.150">
    <property type="entry name" value="Vaccinia Virus protein VP39"/>
    <property type="match status" value="1"/>
</dbReference>
<evidence type="ECO:0000313" key="3">
    <source>
        <dbReference type="Proteomes" id="UP000322997"/>
    </source>
</evidence>
<gene>
    <name evidence="2" type="ORF">FZC83_19535</name>
</gene>